<dbReference type="AlphaFoldDB" id="A0A0D6JKM5"/>
<evidence type="ECO:0000313" key="2">
    <source>
        <dbReference type="Proteomes" id="UP000033187"/>
    </source>
</evidence>
<keyword evidence="2" id="KW-1185">Reference proteome</keyword>
<organism evidence="1 2">
    <name type="scientific">Candidatus Filomicrobium marinum</name>
    <dbReference type="NCBI Taxonomy" id="1608628"/>
    <lineage>
        <taxon>Bacteria</taxon>
        <taxon>Pseudomonadati</taxon>
        <taxon>Pseudomonadota</taxon>
        <taxon>Alphaproteobacteria</taxon>
        <taxon>Hyphomicrobiales</taxon>
        <taxon>Hyphomicrobiaceae</taxon>
        <taxon>Filomicrobium</taxon>
    </lineage>
</organism>
<dbReference type="KEGG" id="fiy:BN1229_v1_3952"/>
<gene>
    <name evidence="1" type="ORF">YBN1229_v1_3952</name>
</gene>
<evidence type="ECO:0000313" key="1">
    <source>
        <dbReference type="EMBL" id="CPR22519.1"/>
    </source>
</evidence>
<sequence>MIIGHRKRAAGLIATRPLSAADISKGRSAPQTLGPPNAERVRIKGLSRTTPAARHALSLSARQGSYLATKFVDVPQLAARNATRRQADMFTLCIRTDIGGEFTEIC</sequence>
<accession>A0A0D6JKM5</accession>
<dbReference type="EMBL" id="LN829119">
    <property type="protein sequence ID" value="CPR22519.1"/>
    <property type="molecule type" value="Genomic_DNA"/>
</dbReference>
<dbReference type="KEGG" id="fil:BN1229_v1_3965"/>
<protein>
    <submittedName>
        <fullName evidence="1">Uncharacterized protein</fullName>
    </submittedName>
</protein>
<dbReference type="Proteomes" id="UP000033187">
    <property type="component" value="Chromosome 1"/>
</dbReference>
<name>A0A0D6JKM5_9HYPH</name>
<reference evidence="2" key="1">
    <citation type="submission" date="2015-02" db="EMBL/GenBank/DDBJ databases">
        <authorList>
            <person name="Chooi Y.-H."/>
        </authorList>
    </citation>
    <scope>NUCLEOTIDE SEQUENCE [LARGE SCALE GENOMIC DNA]</scope>
    <source>
        <strain evidence="2">strain Y</strain>
    </source>
</reference>
<proteinExistence type="predicted"/>